<accession>A0ABV2DRU5</accession>
<reference evidence="1 2" key="1">
    <citation type="submission" date="2024-06" db="EMBL/GenBank/DDBJ databases">
        <authorList>
            <person name="Kim D.-U."/>
        </authorList>
    </citation>
    <scope>NUCLEOTIDE SEQUENCE [LARGE SCALE GENOMIC DNA]</scope>
    <source>
        <strain evidence="1 2">KACC15460</strain>
    </source>
</reference>
<evidence type="ECO:0000313" key="2">
    <source>
        <dbReference type="Proteomes" id="UP001548832"/>
    </source>
</evidence>
<protein>
    <submittedName>
        <fullName evidence="1">DUF2285 domain-containing protein</fullName>
    </submittedName>
</protein>
<keyword evidence="2" id="KW-1185">Reference proteome</keyword>
<dbReference type="Proteomes" id="UP001548832">
    <property type="component" value="Unassembled WGS sequence"/>
</dbReference>
<comment type="caution">
    <text evidence="1">The sequence shown here is derived from an EMBL/GenBank/DDBJ whole genome shotgun (WGS) entry which is preliminary data.</text>
</comment>
<organism evidence="1 2">
    <name type="scientific">Mesorhizobium shangrilense</name>
    <dbReference type="NCBI Taxonomy" id="460060"/>
    <lineage>
        <taxon>Bacteria</taxon>
        <taxon>Pseudomonadati</taxon>
        <taxon>Pseudomonadota</taxon>
        <taxon>Alphaproteobacteria</taxon>
        <taxon>Hyphomicrobiales</taxon>
        <taxon>Phyllobacteriaceae</taxon>
        <taxon>Mesorhizobium</taxon>
    </lineage>
</organism>
<evidence type="ECO:0000313" key="1">
    <source>
        <dbReference type="EMBL" id="MET2832772.1"/>
    </source>
</evidence>
<dbReference type="EMBL" id="JBEWSZ010000013">
    <property type="protein sequence ID" value="MET2832772.1"/>
    <property type="molecule type" value="Genomic_DNA"/>
</dbReference>
<gene>
    <name evidence="1" type="ORF">ABVQ20_38205</name>
</gene>
<dbReference type="RefSeq" id="WP_354464982.1">
    <property type="nucleotide sequence ID" value="NZ_JBEWSZ010000013.1"/>
</dbReference>
<sequence>MSESEIWMKNRSRQTPDPTIATEVPWADHLTAYDNKHLMMYLKLIDACADSASEEEMAQDILGIDTVKEPFRAREALRSHLERVRWFMNKGYKELFST</sequence>
<proteinExistence type="predicted"/>
<name>A0ABV2DRU5_9HYPH</name>